<keyword evidence="4" id="KW-1185">Reference proteome</keyword>
<dbReference type="Gene3D" id="1.10.150.120">
    <property type="entry name" value="[2Fe-2S]-binding domain"/>
    <property type="match status" value="1"/>
</dbReference>
<gene>
    <name evidence="3" type="ORF">AMYX_36460</name>
</gene>
<dbReference type="InterPro" id="IPR012675">
    <property type="entry name" value="Beta-grasp_dom_sf"/>
</dbReference>
<dbReference type="GO" id="GO:0051536">
    <property type="term" value="F:iron-sulfur cluster binding"/>
    <property type="evidence" value="ECO:0007669"/>
    <property type="project" value="InterPro"/>
</dbReference>
<dbReference type="CDD" id="cd00207">
    <property type="entry name" value="fer2"/>
    <property type="match status" value="1"/>
</dbReference>
<dbReference type="InterPro" id="IPR008274">
    <property type="entry name" value="AldOxase/xan_DH_MoCoBD1"/>
</dbReference>
<dbReference type="InterPro" id="IPR016208">
    <property type="entry name" value="Ald_Oxase/xanthine_DH-like"/>
</dbReference>
<dbReference type="SUPFAM" id="SSF54665">
    <property type="entry name" value="CO dehydrogenase molybdoprotein N-domain-like"/>
    <property type="match status" value="1"/>
</dbReference>
<dbReference type="InterPro" id="IPR037165">
    <property type="entry name" value="AldOxase/xan_DH_Mopterin-bd_sf"/>
</dbReference>
<name>A0A7I9VR70_9BACT</name>
<feature type="domain" description="2Fe-2S ferredoxin-type" evidence="2">
    <location>
        <begin position="2"/>
        <end position="79"/>
    </location>
</feature>
<dbReference type="InterPro" id="IPR036884">
    <property type="entry name" value="2Fe-2S-bd_dom_sf"/>
</dbReference>
<dbReference type="RefSeq" id="WP_176067880.1">
    <property type="nucleotide sequence ID" value="NZ_BJTG01000009.1"/>
</dbReference>
<dbReference type="EMBL" id="BJTG01000009">
    <property type="protein sequence ID" value="GEJ58905.1"/>
    <property type="molecule type" value="Genomic_DNA"/>
</dbReference>
<dbReference type="AlphaFoldDB" id="A0A7I9VR70"/>
<evidence type="ECO:0000313" key="4">
    <source>
        <dbReference type="Proteomes" id="UP000503640"/>
    </source>
</evidence>
<dbReference type="InterPro" id="IPR002888">
    <property type="entry name" value="2Fe-2S-bd"/>
</dbReference>
<dbReference type="SUPFAM" id="SSF47741">
    <property type="entry name" value="CO dehydrogenase ISP C-domain like"/>
    <property type="match status" value="1"/>
</dbReference>
<dbReference type="InterPro" id="IPR017697">
    <property type="entry name" value="Xdh"/>
</dbReference>
<dbReference type="GO" id="GO:0005506">
    <property type="term" value="F:iron ion binding"/>
    <property type="evidence" value="ECO:0007669"/>
    <property type="project" value="InterPro"/>
</dbReference>
<accession>A0A7I9VR70</accession>
<dbReference type="PROSITE" id="PS51085">
    <property type="entry name" value="2FE2S_FER_2"/>
    <property type="match status" value="1"/>
</dbReference>
<dbReference type="NCBIfam" id="TIGR03311">
    <property type="entry name" value="Se_dep_XDH"/>
    <property type="match status" value="1"/>
</dbReference>
<dbReference type="PANTHER" id="PTHR11908:SF157">
    <property type="entry name" value="XANTHINE DEHYDROGENASE SUBUNIT D-RELATED"/>
    <property type="match status" value="1"/>
</dbReference>
<protein>
    <submittedName>
        <fullName evidence="3">Selenium-dependent xanthine dehydrogenase</fullName>
    </submittedName>
</protein>
<evidence type="ECO:0000313" key="3">
    <source>
        <dbReference type="EMBL" id="GEJ58905.1"/>
    </source>
</evidence>
<dbReference type="InterPro" id="IPR036856">
    <property type="entry name" value="Ald_Oxase/Xan_DH_a/b_sf"/>
</dbReference>
<proteinExistence type="inferred from homology"/>
<reference evidence="4" key="1">
    <citation type="journal article" date="2020" name="Appl. Environ. Microbiol.">
        <title>Diazotrophic Anaeromyxobacter Isolates from Soils.</title>
        <authorList>
            <person name="Masuda Y."/>
            <person name="Yamanaka H."/>
            <person name="Xu Z.X."/>
            <person name="Shiratori Y."/>
            <person name="Aono T."/>
            <person name="Amachi S."/>
            <person name="Senoo K."/>
            <person name="Itoh H."/>
        </authorList>
    </citation>
    <scope>NUCLEOTIDE SEQUENCE [LARGE SCALE GENOMIC DNA]</scope>
    <source>
        <strain evidence="4">R267</strain>
    </source>
</reference>
<sequence length="879" mass="92916">MKTIRFTLNGQARQAEVHPGQSLLEVLRQGFKICSVKDGCAPQGQCGACLALVDGAPKNSCAVPAEKVDGKSILTLEGVPDAERKLYADAFQVAAGVQCGFCTPGLTLRIKWLTDPERLLSRAEIAKALDGHLCRCTGYVKIIDAVELIHAAKRGGPRPVPVADGGVGQPLQRYQGGELALGARPFVADLDVPGLLHGVVVLSQHARARVLRVDTSRARAAPGVVAVATAKDVRGDRWVGMLYQDWPCFVAEGEEVRAVGDVLAAVAAESPRAAREAAKLVEVEYEPLPPVLDPAEAVKPGAPQVNPKHANILSFTRYARGDVDAALAASAHVVSGTWSTQRIEHLFLEPEAALAVPLPDGRLHLYSQGQGIFDDRRQVASVLGEPEERVFVELVPNGGAFGGKEDMSIQAQTAVLARLTGRPVRVTLNREESIRLHPKRHPITMSYTVGCDAAGKLTAARVRLLGDSGAYASVGGKVLERAAGHACGPYAVPAVDVEATAAYTNNPPCGAMRGFGVNQTSFAMEGCLDLLAAKAGLDGWEMRWRNALRLGDTFTTGQVLEKSVGLERTLLAVKDAYYAARAAGRAVGVACGVKNSGIGNGVVEQGKCRLVVEPGGTVALHAGFTEMGQGLLTVLTQCAVEVTGLPAATFRPRVDTKFELGAGQTTGSRATLLGGRAAVDAAAKLRADLDRGMTLSDLAGREYVGQVVIDDTTAPGETKHGKIKTHTSFGWATQMVVLDAAGKLEKVVAAHDVGRAINPQQCEAQIEGSVHMGLGYALTEELPCQDGMPVTFRLRDIGVLRAQHMPEVEVILVEDPEPEGPFGAKGVGEIGLVPTAGAVAAALEAFDGVRRTRLPMKDSPAARAINVGRIPDQERERWH</sequence>
<dbReference type="Pfam" id="PF20256">
    <property type="entry name" value="MoCoBD_2"/>
    <property type="match status" value="1"/>
</dbReference>
<dbReference type="InterPro" id="IPR036010">
    <property type="entry name" value="2Fe-2S_ferredoxin-like_sf"/>
</dbReference>
<dbReference type="InterPro" id="IPR000674">
    <property type="entry name" value="Ald_Oxase/Xan_DH_a/b"/>
</dbReference>
<dbReference type="Gene3D" id="3.30.365.10">
    <property type="entry name" value="Aldehyde oxidase/xanthine dehydrogenase, molybdopterin binding domain"/>
    <property type="match status" value="4"/>
</dbReference>
<dbReference type="Gene3D" id="3.10.20.30">
    <property type="match status" value="1"/>
</dbReference>
<dbReference type="Pfam" id="PF01799">
    <property type="entry name" value="Fer2_2"/>
    <property type="match status" value="1"/>
</dbReference>
<comment type="caution">
    <text evidence="3">The sequence shown here is derived from an EMBL/GenBank/DDBJ whole genome shotgun (WGS) entry which is preliminary data.</text>
</comment>
<dbReference type="InterPro" id="IPR001041">
    <property type="entry name" value="2Fe-2S_ferredoxin-type"/>
</dbReference>
<evidence type="ECO:0000259" key="2">
    <source>
        <dbReference type="PROSITE" id="PS51085"/>
    </source>
</evidence>
<comment type="similarity">
    <text evidence="1">Belongs to the xanthine dehydrogenase family.</text>
</comment>
<dbReference type="SUPFAM" id="SSF54292">
    <property type="entry name" value="2Fe-2S ferredoxin-like"/>
    <property type="match status" value="1"/>
</dbReference>
<organism evidence="3 4">
    <name type="scientific">Anaeromyxobacter diazotrophicus</name>
    <dbReference type="NCBI Taxonomy" id="2590199"/>
    <lineage>
        <taxon>Bacteria</taxon>
        <taxon>Pseudomonadati</taxon>
        <taxon>Myxococcota</taxon>
        <taxon>Myxococcia</taxon>
        <taxon>Myxococcales</taxon>
        <taxon>Cystobacterineae</taxon>
        <taxon>Anaeromyxobacteraceae</taxon>
        <taxon>Anaeromyxobacter</taxon>
    </lineage>
</organism>
<evidence type="ECO:0000256" key="1">
    <source>
        <dbReference type="ARBA" id="ARBA00006849"/>
    </source>
</evidence>
<dbReference type="Pfam" id="PF01315">
    <property type="entry name" value="Ald_Xan_dh_C"/>
    <property type="match status" value="1"/>
</dbReference>
<dbReference type="PANTHER" id="PTHR11908">
    <property type="entry name" value="XANTHINE DEHYDROGENASE"/>
    <property type="match status" value="1"/>
</dbReference>
<dbReference type="SMART" id="SM01008">
    <property type="entry name" value="Ald_Xan_dh_C"/>
    <property type="match status" value="1"/>
</dbReference>
<dbReference type="GO" id="GO:0016491">
    <property type="term" value="F:oxidoreductase activity"/>
    <property type="evidence" value="ECO:0007669"/>
    <property type="project" value="UniProtKB-KW"/>
</dbReference>
<dbReference type="Proteomes" id="UP000503640">
    <property type="component" value="Unassembled WGS sequence"/>
</dbReference>
<dbReference type="SUPFAM" id="SSF56003">
    <property type="entry name" value="Molybdenum cofactor-binding domain"/>
    <property type="match status" value="1"/>
</dbReference>
<dbReference type="Pfam" id="PF02738">
    <property type="entry name" value="MoCoBD_1"/>
    <property type="match status" value="1"/>
</dbReference>
<dbReference type="Pfam" id="PF00111">
    <property type="entry name" value="Fer2"/>
    <property type="match status" value="1"/>
</dbReference>
<dbReference type="InterPro" id="IPR046867">
    <property type="entry name" value="AldOxase/xan_DH_MoCoBD2"/>
</dbReference>
<dbReference type="Gene3D" id="3.90.1170.50">
    <property type="entry name" value="Aldehyde oxidase/xanthine dehydrogenase, a/b hammerhead"/>
    <property type="match status" value="1"/>
</dbReference>